<dbReference type="EMBL" id="PQXM01000243">
    <property type="protein sequence ID" value="TGO74968.1"/>
    <property type="molecule type" value="Genomic_DNA"/>
</dbReference>
<keyword evidence="2" id="KW-1185">Reference proteome</keyword>
<evidence type="ECO:0000313" key="2">
    <source>
        <dbReference type="Proteomes" id="UP000297229"/>
    </source>
</evidence>
<dbReference type="SUPFAM" id="SSF56801">
    <property type="entry name" value="Acetyl-CoA synthetase-like"/>
    <property type="match status" value="1"/>
</dbReference>
<organism evidence="1 2">
    <name type="scientific">Botrytis elliptica</name>
    <dbReference type="NCBI Taxonomy" id="278938"/>
    <lineage>
        <taxon>Eukaryota</taxon>
        <taxon>Fungi</taxon>
        <taxon>Dikarya</taxon>
        <taxon>Ascomycota</taxon>
        <taxon>Pezizomycotina</taxon>
        <taxon>Leotiomycetes</taxon>
        <taxon>Helotiales</taxon>
        <taxon>Sclerotiniaceae</taxon>
        <taxon>Botrytis</taxon>
    </lineage>
</organism>
<reference evidence="1 2" key="1">
    <citation type="submission" date="2017-12" db="EMBL/GenBank/DDBJ databases">
        <title>Comparative genomics of Botrytis spp.</title>
        <authorList>
            <person name="Valero-Jimenez C.A."/>
            <person name="Tapia P."/>
            <person name="Veloso J."/>
            <person name="Silva-Moreno E."/>
            <person name="Staats M."/>
            <person name="Valdes J.H."/>
            <person name="Van Kan J.A.L."/>
        </authorList>
    </citation>
    <scope>NUCLEOTIDE SEQUENCE [LARGE SCALE GENOMIC DNA]</scope>
    <source>
        <strain evidence="1 2">Be9601</strain>
    </source>
</reference>
<dbReference type="STRING" id="278938.A0A4Z1JN28"/>
<comment type="caution">
    <text evidence="1">The sequence shown here is derived from an EMBL/GenBank/DDBJ whole genome shotgun (WGS) entry which is preliminary data.</text>
</comment>
<evidence type="ECO:0000313" key="1">
    <source>
        <dbReference type="EMBL" id="TGO74968.1"/>
    </source>
</evidence>
<proteinExistence type="predicted"/>
<evidence type="ECO:0008006" key="3">
    <source>
        <dbReference type="Google" id="ProtNLM"/>
    </source>
</evidence>
<dbReference type="Proteomes" id="UP000297229">
    <property type="component" value="Unassembled WGS sequence"/>
</dbReference>
<accession>A0A4Z1JN28</accession>
<name>A0A4Z1JN28_9HELO</name>
<dbReference type="AlphaFoldDB" id="A0A4Z1JN28"/>
<gene>
    <name evidence="1" type="ORF">BELL_0244g00130</name>
</gene>
<dbReference type="InterPro" id="IPR042099">
    <property type="entry name" value="ANL_N_sf"/>
</dbReference>
<protein>
    <recommendedName>
        <fullName evidence="3">AMP-dependent synthetase/ligase domain-containing protein</fullName>
    </recommendedName>
</protein>
<dbReference type="Gene3D" id="3.40.50.12780">
    <property type="entry name" value="N-terminal domain of ligase-like"/>
    <property type="match status" value="1"/>
</dbReference>
<sequence length="170" mass="18929">MLDLKTGDTFITLLFAAIKTGYTLPSMFFSSPRNSLEGHIALLESLGCRILLVPETLPSTTQNLLSKRQTRTLKIQNLQELLSDNSVPSYPYTKTFDQARYEPFVVLHNSDSTGIQKPIILTHGTISQHDTFLIPPPPGHQPIALSLYQNVIVFIGLGLFHRGIVWRGIG</sequence>